<evidence type="ECO:0000313" key="2">
    <source>
        <dbReference type="EMBL" id="RYU28785.1"/>
    </source>
</evidence>
<dbReference type="Proteomes" id="UP000281488">
    <property type="component" value="Unassembled WGS sequence"/>
</dbReference>
<protein>
    <submittedName>
        <fullName evidence="2">Transcriptional regulator</fullName>
    </submittedName>
</protein>
<comment type="caution">
    <text evidence="2">The sequence shown here is derived from an EMBL/GenBank/DDBJ whole genome shotgun (WGS) entry which is preliminary data.</text>
</comment>
<dbReference type="RefSeq" id="WP_002362349.1">
    <property type="nucleotide sequence ID" value="NZ_AP018538.1"/>
</dbReference>
<proteinExistence type="predicted"/>
<name>A0A2Z6BV52_ENTFL</name>
<evidence type="ECO:0000313" key="3">
    <source>
        <dbReference type="Proteomes" id="UP000281488"/>
    </source>
</evidence>
<reference evidence="2 4" key="2">
    <citation type="submission" date="2019-02" db="EMBL/GenBank/DDBJ databases">
        <title>From farm to fork: dissemination of Tn554::fexA-optrA in linezolid-resistant Enterococcus faecalis clones from chicken feces and meat in Tunisia.</title>
        <authorList>
            <person name="Tedim A.P."/>
            <person name="Elghaieb H."/>
            <person name="Abbassi M.S."/>
            <person name="Novais C."/>
            <person name="Hassen A."/>
            <person name="Peixe L."/>
            <person name="Freitas A.R."/>
        </authorList>
    </citation>
    <scope>NUCLEOTIDE SEQUENCE [LARGE SCALE GENOMIC DNA]</scope>
    <source>
        <strain evidence="2 4">728T</strain>
    </source>
</reference>
<dbReference type="EMBL" id="RKMZ01000007">
    <property type="protein sequence ID" value="ROX31363.1"/>
    <property type="molecule type" value="Genomic_DNA"/>
</dbReference>
<accession>A0A2Z6BV52</accession>
<dbReference type="KEGG" id="ene:ENT_19630"/>
<evidence type="ECO:0000313" key="4">
    <source>
        <dbReference type="Proteomes" id="UP000292223"/>
    </source>
</evidence>
<evidence type="ECO:0000313" key="1">
    <source>
        <dbReference type="EMBL" id="ROX31363.1"/>
    </source>
</evidence>
<organism evidence="2 4">
    <name type="scientific">Enterococcus faecalis</name>
    <name type="common">Streptococcus faecalis</name>
    <dbReference type="NCBI Taxonomy" id="1351"/>
    <lineage>
        <taxon>Bacteria</taxon>
        <taxon>Bacillati</taxon>
        <taxon>Bacillota</taxon>
        <taxon>Bacilli</taxon>
        <taxon>Lactobacillales</taxon>
        <taxon>Enterococcaceae</taxon>
        <taxon>Enterococcus</taxon>
    </lineage>
</organism>
<gene>
    <name evidence="1" type="ORF">EGW16_12145</name>
    <name evidence="2" type="ORF">EU507_16385</name>
</gene>
<reference evidence="1 3" key="1">
    <citation type="submission" date="2018-10" db="EMBL/GenBank/DDBJ databases">
        <title>Genotypes and phenotypes of Enterococci isolated from broiler chickens.</title>
        <authorList>
            <person name="Muhammad A.R."/>
            <person name="Diarra M.S."/>
        </authorList>
    </citation>
    <scope>NUCLEOTIDE SEQUENCE [LARGE SCALE GENOMIC DNA]</scope>
    <source>
        <strain evidence="1 3">LIT2 A36'</strain>
    </source>
</reference>
<dbReference type="EMBL" id="SEWT01000020">
    <property type="protein sequence ID" value="RYU28785.1"/>
    <property type="molecule type" value="Genomic_DNA"/>
</dbReference>
<sequence length="126" mass="15195">MKAGIKKHIRQLLWDYQHIEKKLQEYEDVMLMNRNPFLEYPVEQPTEKITISQIAFHKLFLQTVEDILADSTRDVQDIFLVKYKNGYPYKKNEFVACETFLSESTIARRDTEFIHEIAYRLGWYEI</sequence>
<dbReference type="AlphaFoldDB" id="A0A2Z6BV52"/>
<dbReference type="Proteomes" id="UP000292223">
    <property type="component" value="Unassembled WGS sequence"/>
</dbReference>